<organism evidence="1 2">
    <name type="scientific">Globisporangium ultimum (strain ATCC 200006 / CBS 805.95 / DAOM BR144)</name>
    <name type="common">Pythium ultimum</name>
    <dbReference type="NCBI Taxonomy" id="431595"/>
    <lineage>
        <taxon>Eukaryota</taxon>
        <taxon>Sar</taxon>
        <taxon>Stramenopiles</taxon>
        <taxon>Oomycota</taxon>
        <taxon>Peronosporomycetes</taxon>
        <taxon>Pythiales</taxon>
        <taxon>Pythiaceae</taxon>
        <taxon>Globisporangium</taxon>
    </lineage>
</organism>
<dbReference type="HOGENOM" id="CLU_1172707_0_0_1"/>
<dbReference type="EMBL" id="GL376603">
    <property type="status" value="NOT_ANNOTATED_CDS"/>
    <property type="molecule type" value="Genomic_DNA"/>
</dbReference>
<keyword evidence="2" id="KW-1185">Reference proteome</keyword>
<reference evidence="1" key="3">
    <citation type="submission" date="2015-02" db="UniProtKB">
        <authorList>
            <consortium name="EnsemblProtists"/>
        </authorList>
    </citation>
    <scope>IDENTIFICATION</scope>
    <source>
        <strain evidence="1">DAOM BR144</strain>
    </source>
</reference>
<evidence type="ECO:0000313" key="1">
    <source>
        <dbReference type="EnsemblProtists" id="PYU1_T003124"/>
    </source>
</evidence>
<dbReference type="EnsemblProtists" id="PYU1_T003124">
    <property type="protein sequence ID" value="PYU1_T003124"/>
    <property type="gene ID" value="PYU1_G003120"/>
</dbReference>
<proteinExistence type="predicted"/>
<accession>K3WDT3</accession>
<dbReference type="InParanoid" id="K3WDT3"/>
<evidence type="ECO:0000313" key="2">
    <source>
        <dbReference type="Proteomes" id="UP000019132"/>
    </source>
</evidence>
<sequence>MYIAAFTACSSSSSTACSCGSSQHSSTIGTNWSQSDPTSASSETPSAVWNAIAASATTPNATIPAPTEDVRASSLRALCRRCSNAMTSMQHAENPRFHVTSSAPSSHACRSATLRNTLSATVNALTRIRAMNIDDDDVSAVLCWYTITLAIAKCSSIVRAACVSSPSNMFIARHAAASSATTARCAAIPASSSHWRHGSSSWSSWSSCFSSSSSSDAASDLVVSWFLLRNTSRRRSA</sequence>
<name>K3WDT3_GLOUD</name>
<reference evidence="2" key="1">
    <citation type="journal article" date="2010" name="Genome Biol.">
        <title>Genome sequence of the necrotrophic plant pathogen Pythium ultimum reveals original pathogenicity mechanisms and effector repertoire.</title>
        <authorList>
            <person name="Levesque C.A."/>
            <person name="Brouwer H."/>
            <person name="Cano L."/>
            <person name="Hamilton J.P."/>
            <person name="Holt C."/>
            <person name="Huitema E."/>
            <person name="Raffaele S."/>
            <person name="Robideau G.P."/>
            <person name="Thines M."/>
            <person name="Win J."/>
            <person name="Zerillo M.M."/>
            <person name="Beakes G.W."/>
            <person name="Boore J.L."/>
            <person name="Busam D."/>
            <person name="Dumas B."/>
            <person name="Ferriera S."/>
            <person name="Fuerstenberg S.I."/>
            <person name="Gachon C.M."/>
            <person name="Gaulin E."/>
            <person name="Govers F."/>
            <person name="Grenville-Briggs L."/>
            <person name="Horner N."/>
            <person name="Hostetler J."/>
            <person name="Jiang R.H."/>
            <person name="Johnson J."/>
            <person name="Krajaejun T."/>
            <person name="Lin H."/>
            <person name="Meijer H.J."/>
            <person name="Moore B."/>
            <person name="Morris P."/>
            <person name="Phuntmart V."/>
            <person name="Puiu D."/>
            <person name="Shetty J."/>
            <person name="Stajich J.E."/>
            <person name="Tripathy S."/>
            <person name="Wawra S."/>
            <person name="van West P."/>
            <person name="Whitty B.R."/>
            <person name="Coutinho P.M."/>
            <person name="Henrissat B."/>
            <person name="Martin F."/>
            <person name="Thomas P.D."/>
            <person name="Tyler B.M."/>
            <person name="De Vries R.P."/>
            <person name="Kamoun S."/>
            <person name="Yandell M."/>
            <person name="Tisserat N."/>
            <person name="Buell C.R."/>
        </authorList>
    </citation>
    <scope>NUCLEOTIDE SEQUENCE</scope>
    <source>
        <strain evidence="2">DAOM:BR144</strain>
    </source>
</reference>
<protein>
    <submittedName>
        <fullName evidence="1">Uncharacterized protein</fullName>
    </submittedName>
</protein>
<reference evidence="2" key="2">
    <citation type="submission" date="2010-04" db="EMBL/GenBank/DDBJ databases">
        <authorList>
            <person name="Buell R."/>
            <person name="Hamilton J."/>
            <person name="Hostetler J."/>
        </authorList>
    </citation>
    <scope>NUCLEOTIDE SEQUENCE [LARGE SCALE GENOMIC DNA]</scope>
    <source>
        <strain evidence="2">DAOM:BR144</strain>
    </source>
</reference>
<dbReference type="AlphaFoldDB" id="K3WDT3"/>
<dbReference type="VEuPathDB" id="FungiDB:PYU1_G003120"/>
<dbReference type="Proteomes" id="UP000019132">
    <property type="component" value="Unassembled WGS sequence"/>
</dbReference>